<evidence type="ECO:0000256" key="1">
    <source>
        <dbReference type="SAM" id="MobiDB-lite"/>
    </source>
</evidence>
<comment type="caution">
    <text evidence="4">The sequence shown here is derived from an EMBL/GenBank/DDBJ whole genome shotgun (WGS) entry which is preliminary data.</text>
</comment>
<feature type="domain" description="Fibronectin type-III" evidence="3">
    <location>
        <begin position="120"/>
        <end position="218"/>
    </location>
</feature>
<sequence>MSVPGLLHCILLLSIAGILLLSDSSARRIRVRRQNMKVRINATGDTIVLKFLRPNPDIKLEGYILGYGSSMFSKQFIQLPENGQPYETEIDAEPKYLVAVQPIKPNDVKKQCTGKVNLDKPLNLVIGTVSSTSVLLSWGPYTKAPYEGNIMNDCLEDGYYTIRYRERNRKWIYQTCPTSDTVIDNLKPNTHYEFGVRPNKDDRNGVWSKPVIHSTNMGDKIMHNPYKPSQTKPEKPPMPGPRTVFPPRLTLHNRTQTRLSPLHTNPAFPGTPKTSFVPPPPPLVQQETALTPGSSEPKQSQLTLDSGSLARNASSQAGGISLGLPHLLSTRPPRQTTTVTPQTPSEGDQRLGLPQTKAPSATPKTFSSSGNSAPFSGQRLVKKIRGEWTTS</sequence>
<dbReference type="InterPro" id="IPR003961">
    <property type="entry name" value="FN3_dom"/>
</dbReference>
<dbReference type="Gene3D" id="2.60.40.10">
    <property type="entry name" value="Immunoglobulins"/>
    <property type="match status" value="1"/>
</dbReference>
<dbReference type="GO" id="GO:0010811">
    <property type="term" value="P:positive regulation of cell-substrate adhesion"/>
    <property type="evidence" value="ECO:0007669"/>
    <property type="project" value="TreeGrafter"/>
</dbReference>
<dbReference type="EMBL" id="JAAGNN010000001">
    <property type="protein sequence ID" value="KAF4093390.1"/>
    <property type="molecule type" value="Genomic_DNA"/>
</dbReference>
<dbReference type="InterPro" id="IPR013783">
    <property type="entry name" value="Ig-like_fold"/>
</dbReference>
<feature type="compositionally biased region" description="Polar residues" evidence="1">
    <location>
        <begin position="252"/>
        <end position="263"/>
    </location>
</feature>
<protein>
    <recommendedName>
        <fullName evidence="3">Fibronectin type-III domain-containing protein</fullName>
    </recommendedName>
</protein>
<proteinExistence type="predicted"/>
<evidence type="ECO:0000259" key="3">
    <source>
        <dbReference type="PROSITE" id="PS50853"/>
    </source>
</evidence>
<feature type="compositionally biased region" description="Polar residues" evidence="1">
    <location>
        <begin position="357"/>
        <end position="375"/>
    </location>
</feature>
<organism evidence="4 5">
    <name type="scientific">Ameiurus melas</name>
    <name type="common">Black bullhead</name>
    <name type="synonym">Silurus melas</name>
    <dbReference type="NCBI Taxonomy" id="219545"/>
    <lineage>
        <taxon>Eukaryota</taxon>
        <taxon>Metazoa</taxon>
        <taxon>Chordata</taxon>
        <taxon>Craniata</taxon>
        <taxon>Vertebrata</taxon>
        <taxon>Euteleostomi</taxon>
        <taxon>Actinopterygii</taxon>
        <taxon>Neopterygii</taxon>
        <taxon>Teleostei</taxon>
        <taxon>Ostariophysi</taxon>
        <taxon>Siluriformes</taxon>
        <taxon>Ictaluridae</taxon>
        <taxon>Ameiurus</taxon>
    </lineage>
</organism>
<reference evidence="4 5" key="1">
    <citation type="submission" date="2020-02" db="EMBL/GenBank/DDBJ databases">
        <title>A chromosome-scale genome assembly of the black bullhead catfish (Ameiurus melas).</title>
        <authorList>
            <person name="Wen M."/>
            <person name="Zham M."/>
            <person name="Cabau C."/>
            <person name="Klopp C."/>
            <person name="Donnadieu C."/>
            <person name="Roques C."/>
            <person name="Bouchez O."/>
            <person name="Lampietro C."/>
            <person name="Jouanno E."/>
            <person name="Herpin A."/>
            <person name="Louis A."/>
            <person name="Berthelot C."/>
            <person name="Parey E."/>
            <person name="Roest-Crollius H."/>
            <person name="Braasch I."/>
            <person name="Postlethwait J."/>
            <person name="Robinson-Rechavi M."/>
            <person name="Echchiki A."/>
            <person name="Begum T."/>
            <person name="Montfort J."/>
            <person name="Schartl M."/>
            <person name="Bobe J."/>
            <person name="Guiguen Y."/>
        </authorList>
    </citation>
    <scope>NUCLEOTIDE SEQUENCE [LARGE SCALE GENOMIC DNA]</scope>
    <source>
        <strain evidence="4">M_S1</strain>
        <tissue evidence="4">Blood</tissue>
    </source>
</reference>
<keyword evidence="2" id="KW-0732">Signal</keyword>
<dbReference type="GO" id="GO:0030198">
    <property type="term" value="P:extracellular matrix organization"/>
    <property type="evidence" value="ECO:0007669"/>
    <property type="project" value="TreeGrafter"/>
</dbReference>
<dbReference type="AlphaFoldDB" id="A0A7J6BF17"/>
<dbReference type="Proteomes" id="UP000593565">
    <property type="component" value="Unassembled WGS sequence"/>
</dbReference>
<evidence type="ECO:0000313" key="4">
    <source>
        <dbReference type="EMBL" id="KAF4093390.1"/>
    </source>
</evidence>
<name>A0A7J6BF17_AMEME</name>
<feature type="compositionally biased region" description="Low complexity" evidence="1">
    <location>
        <begin position="330"/>
        <end position="344"/>
    </location>
</feature>
<accession>A0A7J6BF17</accession>
<evidence type="ECO:0000313" key="5">
    <source>
        <dbReference type="Proteomes" id="UP000593565"/>
    </source>
</evidence>
<dbReference type="SMART" id="SM00060">
    <property type="entry name" value="FN3"/>
    <property type="match status" value="1"/>
</dbReference>
<dbReference type="PROSITE" id="PS50853">
    <property type="entry name" value="FN3"/>
    <property type="match status" value="1"/>
</dbReference>
<evidence type="ECO:0000256" key="2">
    <source>
        <dbReference type="SAM" id="SignalP"/>
    </source>
</evidence>
<feature type="region of interest" description="Disordered" evidence="1">
    <location>
        <begin position="217"/>
        <end position="391"/>
    </location>
</feature>
<dbReference type="SUPFAM" id="SSF49265">
    <property type="entry name" value="Fibronectin type III"/>
    <property type="match status" value="1"/>
</dbReference>
<feature type="chain" id="PRO_5029702837" description="Fibronectin type-III domain-containing protein" evidence="2">
    <location>
        <begin position="27"/>
        <end position="391"/>
    </location>
</feature>
<gene>
    <name evidence="4" type="ORF">AMELA_G00001490</name>
</gene>
<dbReference type="PANTHER" id="PTHR23197">
    <property type="entry name" value="TARSH-RELATED FIBRONECTIN DOMAIN-CONTAINING"/>
    <property type="match status" value="1"/>
</dbReference>
<dbReference type="Pfam" id="PF00041">
    <property type="entry name" value="fn3"/>
    <property type="match status" value="1"/>
</dbReference>
<dbReference type="InterPro" id="IPR036116">
    <property type="entry name" value="FN3_sf"/>
</dbReference>
<dbReference type="CDD" id="cd00063">
    <property type="entry name" value="FN3"/>
    <property type="match status" value="1"/>
</dbReference>
<feature type="signal peptide" evidence="2">
    <location>
        <begin position="1"/>
        <end position="26"/>
    </location>
</feature>
<feature type="compositionally biased region" description="Polar residues" evidence="1">
    <location>
        <begin position="285"/>
        <end position="318"/>
    </location>
</feature>
<dbReference type="PANTHER" id="PTHR23197:SF10">
    <property type="entry name" value="TARGET OF NESH-SH3"/>
    <property type="match status" value="1"/>
</dbReference>
<keyword evidence="5" id="KW-1185">Reference proteome</keyword>